<feature type="signal peptide" evidence="1">
    <location>
        <begin position="1"/>
        <end position="18"/>
    </location>
</feature>
<gene>
    <name evidence="2" type="ORF">BOTBODRAFT_51306</name>
</gene>
<name>A0A067MZ15_BOTB1</name>
<evidence type="ECO:0000313" key="2">
    <source>
        <dbReference type="EMBL" id="KDQ19940.1"/>
    </source>
</evidence>
<dbReference type="Proteomes" id="UP000027195">
    <property type="component" value="Unassembled WGS sequence"/>
</dbReference>
<dbReference type="InParanoid" id="A0A067MZ15"/>
<dbReference type="EMBL" id="KL198018">
    <property type="protein sequence ID" value="KDQ19940.1"/>
    <property type="molecule type" value="Genomic_DNA"/>
</dbReference>
<proteinExistence type="predicted"/>
<feature type="chain" id="PRO_5001645145" evidence="1">
    <location>
        <begin position="19"/>
        <end position="54"/>
    </location>
</feature>
<keyword evidence="1" id="KW-0732">Signal</keyword>
<organism evidence="2 3">
    <name type="scientific">Botryobasidium botryosum (strain FD-172 SS1)</name>
    <dbReference type="NCBI Taxonomy" id="930990"/>
    <lineage>
        <taxon>Eukaryota</taxon>
        <taxon>Fungi</taxon>
        <taxon>Dikarya</taxon>
        <taxon>Basidiomycota</taxon>
        <taxon>Agaricomycotina</taxon>
        <taxon>Agaricomycetes</taxon>
        <taxon>Cantharellales</taxon>
        <taxon>Botryobasidiaceae</taxon>
        <taxon>Botryobasidium</taxon>
    </lineage>
</organism>
<accession>A0A067MZ15</accession>
<dbReference type="HOGENOM" id="CLU_3050017_0_0_1"/>
<protein>
    <submittedName>
        <fullName evidence="2">Uncharacterized protein</fullName>
    </submittedName>
</protein>
<dbReference type="AlphaFoldDB" id="A0A067MZ15"/>
<evidence type="ECO:0000256" key="1">
    <source>
        <dbReference type="SAM" id="SignalP"/>
    </source>
</evidence>
<reference evidence="3" key="1">
    <citation type="journal article" date="2014" name="Proc. Natl. Acad. Sci. U.S.A.">
        <title>Extensive sampling of basidiomycete genomes demonstrates inadequacy of the white-rot/brown-rot paradigm for wood decay fungi.</title>
        <authorList>
            <person name="Riley R."/>
            <person name="Salamov A.A."/>
            <person name="Brown D.W."/>
            <person name="Nagy L.G."/>
            <person name="Floudas D."/>
            <person name="Held B.W."/>
            <person name="Levasseur A."/>
            <person name="Lombard V."/>
            <person name="Morin E."/>
            <person name="Otillar R."/>
            <person name="Lindquist E.A."/>
            <person name="Sun H."/>
            <person name="LaButti K.M."/>
            <person name="Schmutz J."/>
            <person name="Jabbour D."/>
            <person name="Luo H."/>
            <person name="Baker S.E."/>
            <person name="Pisabarro A.G."/>
            <person name="Walton J.D."/>
            <person name="Blanchette R.A."/>
            <person name="Henrissat B."/>
            <person name="Martin F."/>
            <person name="Cullen D."/>
            <person name="Hibbett D.S."/>
            <person name="Grigoriev I.V."/>
        </authorList>
    </citation>
    <scope>NUCLEOTIDE SEQUENCE [LARGE SCALE GENOMIC DNA]</scope>
    <source>
        <strain evidence="3">FD-172 SS1</strain>
    </source>
</reference>
<evidence type="ECO:0000313" key="3">
    <source>
        <dbReference type="Proteomes" id="UP000027195"/>
    </source>
</evidence>
<sequence length="54" mass="6105">MNPIRLCVLATAIALGFAMPSEGAIRRDSVYECQDETCSYPYYCDRDTNQCVHL</sequence>
<keyword evidence="3" id="KW-1185">Reference proteome</keyword>